<dbReference type="EMBL" id="OD579735">
    <property type="protein sequence ID" value="CAD7450863.1"/>
    <property type="molecule type" value="Genomic_DNA"/>
</dbReference>
<keyword evidence="4" id="KW-0378">Hydrolase</keyword>
<gene>
    <name evidence="8" type="ORF">TBIB3V08_LOCUS13132</name>
</gene>
<dbReference type="PANTHER" id="PTHR13058">
    <property type="entry name" value="THREE PRIME REPAIR EXONUCLEASE 1, 2"/>
    <property type="match status" value="1"/>
</dbReference>
<keyword evidence="3" id="KW-0479">Metal-binding</keyword>
<sequence>MSHPPMEEHLLPSSGQRHAVVCFDLETTGLELVDEIVQIGGSVGQARVFSKYIVPATRKVHPVAAKIIGLQVLDGGKGLLDLRDNTLVNTVDERSGLEEFLHWLKEVRGDADGIILASHGAIFLDIPVLLTALRRNNLTDRFKQGSQEEQPHRPLQTGEWQLAIFLDIPVLLRALRRNNLTDRFKQIVSGFCDTYAIFQADLNIRKYTLQNIYEKFIGRRPEKHRAQEDARDLHTILTTYFKT</sequence>
<reference evidence="8" key="1">
    <citation type="submission" date="2020-11" db="EMBL/GenBank/DDBJ databases">
        <authorList>
            <person name="Tran Van P."/>
        </authorList>
    </citation>
    <scope>NUCLEOTIDE SEQUENCE</scope>
</reference>
<dbReference type="InterPro" id="IPR040393">
    <property type="entry name" value="TREX1/2"/>
</dbReference>
<evidence type="ECO:0000256" key="3">
    <source>
        <dbReference type="ARBA" id="ARBA00022723"/>
    </source>
</evidence>
<proteinExistence type="predicted"/>
<keyword evidence="2" id="KW-0540">Nuclease</keyword>
<evidence type="ECO:0000256" key="6">
    <source>
        <dbReference type="ARBA" id="ARBA00022842"/>
    </source>
</evidence>
<evidence type="ECO:0000256" key="4">
    <source>
        <dbReference type="ARBA" id="ARBA00022801"/>
    </source>
</evidence>
<dbReference type="GO" id="GO:0006308">
    <property type="term" value="P:DNA catabolic process"/>
    <property type="evidence" value="ECO:0007669"/>
    <property type="project" value="TreeGrafter"/>
</dbReference>
<dbReference type="GO" id="GO:0046872">
    <property type="term" value="F:metal ion binding"/>
    <property type="evidence" value="ECO:0007669"/>
    <property type="project" value="UniProtKB-KW"/>
</dbReference>
<dbReference type="Pfam" id="PF22123">
    <property type="entry name" value="Exu_RNase_H_like"/>
    <property type="match status" value="1"/>
</dbReference>
<keyword evidence="5" id="KW-0269">Exonuclease</keyword>
<evidence type="ECO:0000256" key="2">
    <source>
        <dbReference type="ARBA" id="ARBA00022722"/>
    </source>
</evidence>
<evidence type="ECO:0000259" key="7">
    <source>
        <dbReference type="Pfam" id="PF22123"/>
    </source>
</evidence>
<dbReference type="GO" id="GO:0003676">
    <property type="term" value="F:nucleic acid binding"/>
    <property type="evidence" value="ECO:0007669"/>
    <property type="project" value="InterPro"/>
</dbReference>
<accession>A0A7R9I7U4</accession>
<dbReference type="GO" id="GO:0008296">
    <property type="term" value="F:3'-5'-DNA exonuclease activity"/>
    <property type="evidence" value="ECO:0007669"/>
    <property type="project" value="TreeGrafter"/>
</dbReference>
<dbReference type="PANTHER" id="PTHR13058:SF19">
    <property type="entry name" value="LD40940P"/>
    <property type="match status" value="1"/>
</dbReference>
<dbReference type="InterPro" id="IPR036397">
    <property type="entry name" value="RNaseH_sf"/>
</dbReference>
<evidence type="ECO:0000256" key="5">
    <source>
        <dbReference type="ARBA" id="ARBA00022839"/>
    </source>
</evidence>
<protein>
    <recommendedName>
        <fullName evidence="7">Exuperantia RNAse H-like domain-containing protein</fullName>
    </recommendedName>
</protein>
<dbReference type="GO" id="GO:0005737">
    <property type="term" value="C:cytoplasm"/>
    <property type="evidence" value="ECO:0007669"/>
    <property type="project" value="TreeGrafter"/>
</dbReference>
<feature type="domain" description="Exuperantia RNAse H-like" evidence="7">
    <location>
        <begin position="20"/>
        <end position="144"/>
    </location>
</feature>
<evidence type="ECO:0000256" key="1">
    <source>
        <dbReference type="ARBA" id="ARBA00001946"/>
    </source>
</evidence>
<evidence type="ECO:0000313" key="8">
    <source>
        <dbReference type="EMBL" id="CAD7450863.1"/>
    </source>
</evidence>
<dbReference type="InterPro" id="IPR054362">
    <property type="entry name" value="Exu_RNase_H-like"/>
</dbReference>
<dbReference type="AlphaFoldDB" id="A0A7R9I7U4"/>
<dbReference type="InterPro" id="IPR012337">
    <property type="entry name" value="RNaseH-like_sf"/>
</dbReference>
<comment type="cofactor">
    <cofactor evidence="1">
        <name>Mg(2+)</name>
        <dbReference type="ChEBI" id="CHEBI:18420"/>
    </cofactor>
</comment>
<dbReference type="SUPFAM" id="SSF53098">
    <property type="entry name" value="Ribonuclease H-like"/>
    <property type="match status" value="1"/>
</dbReference>
<dbReference type="Gene3D" id="3.30.420.10">
    <property type="entry name" value="Ribonuclease H-like superfamily/Ribonuclease H"/>
    <property type="match status" value="2"/>
</dbReference>
<organism evidence="8">
    <name type="scientific">Timema bartmani</name>
    <dbReference type="NCBI Taxonomy" id="61472"/>
    <lineage>
        <taxon>Eukaryota</taxon>
        <taxon>Metazoa</taxon>
        <taxon>Ecdysozoa</taxon>
        <taxon>Arthropoda</taxon>
        <taxon>Hexapoda</taxon>
        <taxon>Insecta</taxon>
        <taxon>Pterygota</taxon>
        <taxon>Neoptera</taxon>
        <taxon>Polyneoptera</taxon>
        <taxon>Phasmatodea</taxon>
        <taxon>Timematodea</taxon>
        <taxon>Timematoidea</taxon>
        <taxon>Timematidae</taxon>
        <taxon>Timema</taxon>
    </lineage>
</organism>
<name>A0A7R9I7U4_9NEOP</name>
<keyword evidence="6" id="KW-0460">Magnesium</keyword>